<accession>A0A5M6DD91</accession>
<gene>
    <name evidence="6" type="ORF">FYK55_07565</name>
</gene>
<dbReference type="SMART" id="SM00237">
    <property type="entry name" value="Calx_beta"/>
    <property type="match status" value="1"/>
</dbReference>
<evidence type="ECO:0000259" key="5">
    <source>
        <dbReference type="SMART" id="SM00237"/>
    </source>
</evidence>
<dbReference type="InterPro" id="IPR003644">
    <property type="entry name" value="Calx_beta"/>
</dbReference>
<comment type="caution">
    <text evidence="6">The sequence shown here is derived from an EMBL/GenBank/DDBJ whole genome shotgun (WGS) entry which is preliminary data.</text>
</comment>
<evidence type="ECO:0000256" key="1">
    <source>
        <dbReference type="ARBA" id="ARBA00022729"/>
    </source>
</evidence>
<dbReference type="GO" id="GO:0007154">
    <property type="term" value="P:cell communication"/>
    <property type="evidence" value="ECO:0007669"/>
    <property type="project" value="InterPro"/>
</dbReference>
<dbReference type="InterPro" id="IPR002105">
    <property type="entry name" value="Dockerin_1_rpt"/>
</dbReference>
<dbReference type="PANTHER" id="PTHR34720:SF9">
    <property type="entry name" value="BLR4714 PROTEIN"/>
    <property type="match status" value="1"/>
</dbReference>
<keyword evidence="2" id="KW-0677">Repeat</keyword>
<keyword evidence="3" id="KW-0106">Calcium</keyword>
<dbReference type="Gene3D" id="2.160.20.10">
    <property type="entry name" value="Single-stranded right-handed beta-helix, Pectin lyase-like"/>
    <property type="match status" value="2"/>
</dbReference>
<feature type="region of interest" description="Disordered" evidence="4">
    <location>
        <begin position="1"/>
        <end position="30"/>
    </location>
</feature>
<reference evidence="6 7" key="1">
    <citation type="submission" date="2019-08" db="EMBL/GenBank/DDBJ databases">
        <authorList>
            <person name="Dhanesh K."/>
            <person name="Kumar G."/>
            <person name="Sasikala C."/>
            <person name="Venkata Ramana C."/>
        </authorList>
    </citation>
    <scope>NUCLEOTIDE SEQUENCE [LARGE SCALE GENOMIC DNA]</scope>
    <source>
        <strain evidence="6 7">JC645</strain>
    </source>
</reference>
<dbReference type="InterPro" id="IPR011050">
    <property type="entry name" value="Pectin_lyase_fold/virulence"/>
</dbReference>
<dbReference type="Gene3D" id="2.60.40.2030">
    <property type="match status" value="1"/>
</dbReference>
<dbReference type="Pfam" id="PF00404">
    <property type="entry name" value="Dockerin_1"/>
    <property type="match status" value="1"/>
</dbReference>
<proteinExistence type="predicted"/>
<dbReference type="SMART" id="SM00710">
    <property type="entry name" value="PbH1"/>
    <property type="match status" value="19"/>
</dbReference>
<feature type="compositionally biased region" description="Basic residues" evidence="4">
    <location>
        <begin position="11"/>
        <end position="27"/>
    </location>
</feature>
<protein>
    <recommendedName>
        <fullName evidence="5">Calx-beta domain-containing protein</fullName>
    </recommendedName>
</protein>
<keyword evidence="7" id="KW-1185">Reference proteome</keyword>
<evidence type="ECO:0000256" key="4">
    <source>
        <dbReference type="SAM" id="MobiDB-lite"/>
    </source>
</evidence>
<evidence type="ECO:0000313" key="6">
    <source>
        <dbReference type="EMBL" id="KAA5545494.1"/>
    </source>
</evidence>
<feature type="domain" description="Calx-beta" evidence="5">
    <location>
        <begin position="1869"/>
        <end position="1971"/>
    </location>
</feature>
<dbReference type="SUPFAM" id="SSF141072">
    <property type="entry name" value="CalX-like"/>
    <property type="match status" value="1"/>
</dbReference>
<dbReference type="Proteomes" id="UP000324479">
    <property type="component" value="Unassembled WGS sequence"/>
</dbReference>
<feature type="compositionally biased region" description="Polar residues" evidence="4">
    <location>
        <begin position="397"/>
        <end position="406"/>
    </location>
</feature>
<name>A0A5M6DD91_9BACT</name>
<keyword evidence="1" id="KW-0732">Signal</keyword>
<dbReference type="InterPro" id="IPR006626">
    <property type="entry name" value="PbH1"/>
</dbReference>
<dbReference type="EMBL" id="VWOX01000003">
    <property type="protein sequence ID" value="KAA5545494.1"/>
    <property type="molecule type" value="Genomic_DNA"/>
</dbReference>
<dbReference type="InterPro" id="IPR038081">
    <property type="entry name" value="CalX-like_sf"/>
</dbReference>
<dbReference type="GO" id="GO:0000272">
    <property type="term" value="P:polysaccharide catabolic process"/>
    <property type="evidence" value="ECO:0007669"/>
    <property type="project" value="InterPro"/>
</dbReference>
<dbReference type="Pfam" id="PF03160">
    <property type="entry name" value="Calx-beta"/>
    <property type="match status" value="1"/>
</dbReference>
<dbReference type="GO" id="GO:0004553">
    <property type="term" value="F:hydrolase activity, hydrolyzing O-glycosyl compounds"/>
    <property type="evidence" value="ECO:0007669"/>
    <property type="project" value="InterPro"/>
</dbReference>
<evidence type="ECO:0000256" key="2">
    <source>
        <dbReference type="ARBA" id="ARBA00022737"/>
    </source>
</evidence>
<dbReference type="InterPro" id="IPR059226">
    <property type="entry name" value="Choice_anch_Q_dom"/>
</dbReference>
<evidence type="ECO:0000256" key="3">
    <source>
        <dbReference type="ARBA" id="ARBA00022837"/>
    </source>
</evidence>
<dbReference type="GO" id="GO:0016020">
    <property type="term" value="C:membrane"/>
    <property type="evidence" value="ECO:0007669"/>
    <property type="project" value="InterPro"/>
</dbReference>
<sequence length="2270" mass="220981">MPFKMIPATTRAKRREIKRSRTRRSALRRPSVEGLERRNLLAAITVNTLLDTIDASDGVTSLREAIIESNANGEADSITLPAGTLTLTLSGSDENAAATGDLDIAEGNIVSIAGDGTSVIDASALGDRAFDIMSGADVELSGITITGGIASDTGGASPSSVGDGGAVYNSGDLTLDRVTLDGNAAAGVAGSGGAVLNAGVFAASDSSITNNRANRAGGGIEDASDQLVTLTNVALDGNNAGVAPAATASPGNGGGLHVTGNATVNIFGGTVSGNSAAREGGGLWNGGGTMVIDGTTISHNTASGAAADDGGGGVFNNGGTIEIENSLVIGNVADGLSGSGGGILNLGGSLAISSTTISGNTANRAGGGIEVTAGSNTTLTNVTLGSDRDGENDDTEGNSVAENPNPGNGGGLHIGGDGVVAFNGGSVAGNRAGSEGGGLWNSSTGTLEIDGTLIDSNSAPTGGGIFNNGGTDVTSRVFTTTLVPLNGSGVSGTASVILDQSSPMNPTISVSIDATGLVPDQPHIQHIHGRFASDFDDSGKIAGPFFGSGGEAVASKVPTASEDVNGDGFITVGEGLAAYGNVLLNLSDPQTSAPPEGQSPLAEFDIDSFPTAPGGVIDFDMTYSFDLSDPDQARQYNNLLPLALREVVLHGVNTDIDVDADGTPDGYRVTGPAAAGLLSPAGGRVTVTGATISNNSAEGNGGGVVNETGTLSIADSTITANASGGDEPGEGGGGIANFGGTLTLSNTEITENTATVGLGNGGGILNNDGGVLAVSGGSISANSAARAGGGVENAGTATFLSTALEDNSTGINGGAFHTSGPWSATFIDATVASNAANAEGGGLWNSGAGKMVVVDSVISGNVASGSDADQGGGGIFNDGGELVVGNSSILENVADGASGSGGGVLNLGGSLAITSTTVRGNVANRAGGGVEATDGSETILNEVMVQDNVAGPSGSAAPGNGGGLHISGAGNATVTGGSVSGNLAASEGGGLWNGGGTMEVTGVSFSTNTASGTAEDNGGGALFNNGGVLIVQDATFENNVADGPRGGGAGVMNVAAGTVTIAGSSFVGNQASGAMMGDGGAAILSTDGDLHISASNFIGNSALGLSGSGGAILARTGNVTIEDSVISGNQANRAGGGIEVGAVSLTLDNVTLGGETVADGNSVAGSGANPGNGGGLHVTFDSDVAISGGVVQNNSAVEGGGLWNSATGTMSVIGTTISDNVATGDAADSGGGGVFNNEGVLTIHDSAVVGNVANGTSGSGGGLFNFGGNMTVTSTVIGGNTANRAGGGIEVTAESSTVLTDVTLGVDGNGSGGNSVETNANPGNGGGLHISGNGLVSVIRGSISGNAAIEGGGLWNSPAGTLTVLATEITDNSAVRGAGVFNEASTTGVVTITDALIDGNEATGNEATDGGGGIHNLGVMSVVATSITNNLATGASGSGGGIANAGDLSLTSSTLSGNVANRAGGGIEALDGSTSSLNNVDLVANVAGPEGTAAPGNGGALHVSGAGNVSLINGSVVDNQAAREGGGLWNGAGVMSINGTRLTGNTAAGPQADDGGGALFNNGGTLSVVNATIRENRATGSSGSGGGLLNLGGTVSIVGTTLEANVANRAGGGIEATAESTTTVLLSNLSSNIAGPSQTAAPGNGGAFHISGNGSVTLDRTVVDSNVAANEGGGLWNSGSGLLEVRSSTISANQAPSGAGLFNDEGAGTTLVTNSTLADNSASGNGGGIGAEGGVLSLKSVTIARNEAASGGGISVALDASVTAINTLVAENTADDSPDLAGSIISQGANLVGDSAGSSFTALGSDLVDVQAQIAELSDNGGPTPTIALLDGSPALSSGVLAGLTTDQRGVVRPQGNGPDIGAFESDLLGDNQAAAMLSISAEMTSVSEGDSGTTPFTFLVTRTGNVDGVLTVDYTVQGIGDDPVDTQDFGGVLPSGTITFADQESSKEVTIQVSGDTSTEADESFEITLSNPSGNATIVSGMLTGMINDDDLTNDDDTQILIPSRLIGPQLIPGNNLPTAILFQAAVDATITVQTVGSVDLRETIRILNGDLQQINNMDVGTTSADVEAGGMYAIIFEPQTMDRLFVIRSNRGSKSITSATPTNILSATDTDGNGVTTPSDALKVINALSRRGEGESASRESFLDVNRDGIISASDALFVVNQLGRQSVEMAAEGEQDRNATTILPRAEGPAAATRPTGQSEPGHLEAFDRAMALESFGDSRAEDSIAELVGSASDVDRDRRERAVDVALEGSLIANDADADELLSMFE</sequence>
<evidence type="ECO:0000313" key="7">
    <source>
        <dbReference type="Proteomes" id="UP000324479"/>
    </source>
</evidence>
<dbReference type="PANTHER" id="PTHR34720">
    <property type="entry name" value="MICROCYSTIN DEPENDENT PROTEIN"/>
    <property type="match status" value="1"/>
</dbReference>
<organism evidence="6 7">
    <name type="scientific">Roseiconus nitratireducens</name>
    <dbReference type="NCBI Taxonomy" id="2605748"/>
    <lineage>
        <taxon>Bacteria</taxon>
        <taxon>Pseudomonadati</taxon>
        <taxon>Planctomycetota</taxon>
        <taxon>Planctomycetia</taxon>
        <taxon>Pirellulales</taxon>
        <taxon>Pirellulaceae</taxon>
        <taxon>Roseiconus</taxon>
    </lineage>
</organism>
<feature type="region of interest" description="Disordered" evidence="4">
    <location>
        <begin position="378"/>
        <end position="415"/>
    </location>
</feature>
<dbReference type="SUPFAM" id="SSF51126">
    <property type="entry name" value="Pectin lyase-like"/>
    <property type="match status" value="7"/>
</dbReference>
<dbReference type="InterPro" id="IPR012334">
    <property type="entry name" value="Pectin_lyas_fold"/>
</dbReference>
<dbReference type="NCBIfam" id="NF041518">
    <property type="entry name" value="choice_anch_Q"/>
    <property type="match status" value="1"/>
</dbReference>